<keyword evidence="3" id="KW-0449">Lipoprotein</keyword>
<dbReference type="Gene3D" id="3.40.50.1000">
    <property type="entry name" value="HAD superfamily/HAD-like"/>
    <property type="match status" value="1"/>
</dbReference>
<dbReference type="InterPro" id="IPR023214">
    <property type="entry name" value="HAD_sf"/>
</dbReference>
<proteinExistence type="predicted"/>
<evidence type="ECO:0000256" key="1">
    <source>
        <dbReference type="ARBA" id="ARBA00022729"/>
    </source>
</evidence>
<dbReference type="RefSeq" id="WP_190959485.1">
    <property type="nucleotide sequence ID" value="NZ_JACJTU010000064.1"/>
</dbReference>
<dbReference type="InterPro" id="IPR005519">
    <property type="entry name" value="Acid_phosphat_B-like"/>
</dbReference>
<dbReference type="Pfam" id="PF03767">
    <property type="entry name" value="Acid_phosphat_B"/>
    <property type="match status" value="1"/>
</dbReference>
<dbReference type="SFLD" id="SFLDS00003">
    <property type="entry name" value="Haloacid_Dehalogenase"/>
    <property type="match status" value="1"/>
</dbReference>
<evidence type="ECO:0000313" key="3">
    <source>
        <dbReference type="EMBL" id="MBD2738973.1"/>
    </source>
</evidence>
<organism evidence="3 4">
    <name type="scientific">Nostoc paludosum FACHB-159</name>
    <dbReference type="NCBI Taxonomy" id="2692908"/>
    <lineage>
        <taxon>Bacteria</taxon>
        <taxon>Bacillati</taxon>
        <taxon>Cyanobacteriota</taxon>
        <taxon>Cyanophyceae</taxon>
        <taxon>Nostocales</taxon>
        <taxon>Nostocaceae</taxon>
        <taxon>Nostoc</taxon>
    </lineage>
</organism>
<protein>
    <submittedName>
        <fullName evidence="3">5'-nucleotidase, lipoprotein e(P4) family</fullName>
    </submittedName>
</protein>
<feature type="region of interest" description="Disordered" evidence="2">
    <location>
        <begin position="288"/>
        <end position="315"/>
    </location>
</feature>
<dbReference type="PIRSF" id="PIRSF019271">
    <property type="entry name" value="Acid_Ptase_C"/>
    <property type="match status" value="1"/>
</dbReference>
<dbReference type="PANTHER" id="PTHR31284">
    <property type="entry name" value="ACID PHOSPHATASE-LIKE PROTEIN"/>
    <property type="match status" value="1"/>
</dbReference>
<dbReference type="SUPFAM" id="SSF56784">
    <property type="entry name" value="HAD-like"/>
    <property type="match status" value="1"/>
</dbReference>
<keyword evidence="1" id="KW-0732">Signal</keyword>
<evidence type="ECO:0000256" key="2">
    <source>
        <dbReference type="SAM" id="MobiDB-lite"/>
    </source>
</evidence>
<evidence type="ECO:0000313" key="4">
    <source>
        <dbReference type="Proteomes" id="UP000637383"/>
    </source>
</evidence>
<accession>A0ABR8KHG4</accession>
<keyword evidence="4" id="KW-1185">Reference proteome</keyword>
<name>A0ABR8KHG4_9NOSO</name>
<dbReference type="InterPro" id="IPR036412">
    <property type="entry name" value="HAD-like_sf"/>
</dbReference>
<comment type="caution">
    <text evidence="3">The sequence shown here is derived from an EMBL/GenBank/DDBJ whole genome shotgun (WGS) entry which is preliminary data.</text>
</comment>
<gene>
    <name evidence="3" type="ORF">H6H03_34770</name>
</gene>
<feature type="region of interest" description="Disordered" evidence="2">
    <location>
        <begin position="230"/>
        <end position="251"/>
    </location>
</feature>
<dbReference type="EMBL" id="JACJTU010000064">
    <property type="protein sequence ID" value="MBD2738973.1"/>
    <property type="molecule type" value="Genomic_DNA"/>
</dbReference>
<dbReference type="PANTHER" id="PTHR31284:SF10">
    <property type="entry name" value="ACID PHOSPHATASE-LIKE PROTEIN"/>
    <property type="match status" value="1"/>
</dbReference>
<reference evidence="3 4" key="1">
    <citation type="journal article" date="2020" name="ISME J.">
        <title>Comparative genomics reveals insights into cyanobacterial evolution and habitat adaptation.</title>
        <authorList>
            <person name="Chen M.Y."/>
            <person name="Teng W.K."/>
            <person name="Zhao L."/>
            <person name="Hu C.X."/>
            <person name="Zhou Y.K."/>
            <person name="Han B.P."/>
            <person name="Song L.R."/>
            <person name="Shu W.S."/>
        </authorList>
    </citation>
    <scope>NUCLEOTIDE SEQUENCE [LARGE SCALE GENOMIC DNA]</scope>
    <source>
        <strain evidence="3 4">FACHB-159</strain>
    </source>
</reference>
<sequence length="315" mass="35296">MPRPYIRFVTFSTLAASSLLVLGLKQDTLEITNAQLNEQSVLALNWVQQSGEYQALTYQAFNIGQIVFNQAKAKKVRNPAVIVDIDETVLDNSAYQAGFIDTNNSFDPVTWNKWVAAAKAKAVPGAVKFVNYVNDNGGTVFFISNRDKSSKKDSQNNDFEIATINNLKSVGFKGANTTTVLLKGEFTKVIDGKENTSKQWRREAIENGKADGKKYTVIALLGDNLNDFDETAGKSNQERRNHVNNNRQRYGIFDADPKSKTIEPAYIALPNPIYGNWETGLYSPQAVQKQNAWDMSPSQKNQQRKESLTRWLPNQ</sequence>
<dbReference type="Proteomes" id="UP000637383">
    <property type="component" value="Unassembled WGS sequence"/>
</dbReference>
<feature type="compositionally biased region" description="Polar residues" evidence="2">
    <location>
        <begin position="288"/>
        <end position="301"/>
    </location>
</feature>
<dbReference type="SFLD" id="SFLDG01125">
    <property type="entry name" value="C1.1:_Acid_Phosphatase_Like"/>
    <property type="match status" value="1"/>
</dbReference>
<dbReference type="InterPro" id="IPR006423">
    <property type="entry name" value="Lipo_e_P4"/>
</dbReference>